<proteinExistence type="predicted"/>
<dbReference type="InterPro" id="IPR025314">
    <property type="entry name" value="DUF4219"/>
</dbReference>
<protein>
    <recommendedName>
        <fullName evidence="1">DUF4219 domain-containing protein</fullName>
    </recommendedName>
</protein>
<dbReference type="AlphaFoldDB" id="A0A9D3ZQS9"/>
<sequence>MNTKALFTAIAPPIFENINYKGWVVRMEAYLDAIDVWEAIEQEHGIPPLPNNLTVAQIKITKIKSN</sequence>
<reference evidence="2 3" key="1">
    <citation type="journal article" date="2021" name="Plant Biotechnol. J.">
        <title>Multi-omics assisted identification of the key and species-specific regulatory components of drought-tolerant mechanisms in Gossypium stocksii.</title>
        <authorList>
            <person name="Yu D."/>
            <person name="Ke L."/>
            <person name="Zhang D."/>
            <person name="Wu Y."/>
            <person name="Sun Y."/>
            <person name="Mei J."/>
            <person name="Sun J."/>
            <person name="Sun Y."/>
        </authorList>
    </citation>
    <scope>NUCLEOTIDE SEQUENCE [LARGE SCALE GENOMIC DNA]</scope>
    <source>
        <strain evidence="3">cv. E1</strain>
        <tissue evidence="2">Leaf</tissue>
    </source>
</reference>
<dbReference type="OrthoDB" id="981249at2759"/>
<evidence type="ECO:0000313" key="2">
    <source>
        <dbReference type="EMBL" id="KAH1057189.1"/>
    </source>
</evidence>
<dbReference type="Pfam" id="PF13961">
    <property type="entry name" value="DUF4219"/>
    <property type="match status" value="1"/>
</dbReference>
<gene>
    <name evidence="2" type="ORF">J1N35_035254</name>
</gene>
<organism evidence="2 3">
    <name type="scientific">Gossypium stocksii</name>
    <dbReference type="NCBI Taxonomy" id="47602"/>
    <lineage>
        <taxon>Eukaryota</taxon>
        <taxon>Viridiplantae</taxon>
        <taxon>Streptophyta</taxon>
        <taxon>Embryophyta</taxon>
        <taxon>Tracheophyta</taxon>
        <taxon>Spermatophyta</taxon>
        <taxon>Magnoliopsida</taxon>
        <taxon>eudicotyledons</taxon>
        <taxon>Gunneridae</taxon>
        <taxon>Pentapetalae</taxon>
        <taxon>rosids</taxon>
        <taxon>malvids</taxon>
        <taxon>Malvales</taxon>
        <taxon>Malvaceae</taxon>
        <taxon>Malvoideae</taxon>
        <taxon>Gossypium</taxon>
    </lineage>
</organism>
<keyword evidence="3" id="KW-1185">Reference proteome</keyword>
<dbReference type="EMBL" id="JAIQCV010000010">
    <property type="protein sequence ID" value="KAH1057189.1"/>
    <property type="molecule type" value="Genomic_DNA"/>
</dbReference>
<evidence type="ECO:0000259" key="1">
    <source>
        <dbReference type="Pfam" id="PF13961"/>
    </source>
</evidence>
<feature type="domain" description="DUF4219" evidence="1">
    <location>
        <begin position="19"/>
        <end position="41"/>
    </location>
</feature>
<accession>A0A9D3ZQS9</accession>
<comment type="caution">
    <text evidence="2">The sequence shown here is derived from an EMBL/GenBank/DDBJ whole genome shotgun (WGS) entry which is preliminary data.</text>
</comment>
<dbReference type="Proteomes" id="UP000828251">
    <property type="component" value="Unassembled WGS sequence"/>
</dbReference>
<name>A0A9D3ZQS9_9ROSI</name>
<evidence type="ECO:0000313" key="3">
    <source>
        <dbReference type="Proteomes" id="UP000828251"/>
    </source>
</evidence>